<sequence>MKKDAFPFQYFTPSRAQRIQGMFRNLIFSRKRKRGVASRSLDDAQKEPNHSLLSPIHRLPPEILTEIFAILCVTVLISPQEIPDIMSISQVCCLWREIVLSTPLLWSDFEVTSRYYACSSSGKVQEDIEEMSALIDRVRLFLERSRNVPLTLTLSIEVGGAKMQELLSILLESADRWKDLDIRALYFRRPVLELLSRHLSSLQSLALTYNTLNTDPSRHWSLLRLPWGHLTKLEALFVDGPSLAALLRKCPRLKVLKLIGYTYSNTQTTSPITLSCLETLFLRGKGTPLLLGDLSLPNLTTLDFEDHYIGNWINDTHLIVESLQRSSCTIVNLAFGLPPILTRAEEMLAFLRLFPSLQTLSIESDRRDAIEHFIAPILGARSFLFPRLLALTLVARCYKKAQSAFIKQLLSVVLPRGSPELDNQRPGAGIAGLRPLIISIKGPERRPASDKDFANIQRLRDVGLRVSM</sequence>
<accession>A0ABR3EM99</accession>
<dbReference type="Gene3D" id="3.80.10.10">
    <property type="entry name" value="Ribonuclease Inhibitor"/>
    <property type="match status" value="1"/>
</dbReference>
<name>A0ABR3EM99_9AGAR</name>
<organism evidence="2 3">
    <name type="scientific">Marasmius crinis-equi</name>
    <dbReference type="NCBI Taxonomy" id="585013"/>
    <lineage>
        <taxon>Eukaryota</taxon>
        <taxon>Fungi</taxon>
        <taxon>Dikarya</taxon>
        <taxon>Basidiomycota</taxon>
        <taxon>Agaricomycotina</taxon>
        <taxon>Agaricomycetes</taxon>
        <taxon>Agaricomycetidae</taxon>
        <taxon>Agaricales</taxon>
        <taxon>Marasmiineae</taxon>
        <taxon>Marasmiaceae</taxon>
        <taxon>Marasmius</taxon>
    </lineage>
</organism>
<dbReference type="Gene3D" id="1.20.1280.50">
    <property type="match status" value="1"/>
</dbReference>
<gene>
    <name evidence="2" type="ORF">V5O48_018055</name>
</gene>
<dbReference type="SUPFAM" id="SSF81383">
    <property type="entry name" value="F-box domain"/>
    <property type="match status" value="1"/>
</dbReference>
<dbReference type="PANTHER" id="PTHR38926:SF72">
    <property type="entry name" value="IM:7136021-RELATED"/>
    <property type="match status" value="1"/>
</dbReference>
<evidence type="ECO:0000313" key="2">
    <source>
        <dbReference type="EMBL" id="KAL0564002.1"/>
    </source>
</evidence>
<dbReference type="Pfam" id="PF12937">
    <property type="entry name" value="F-box-like"/>
    <property type="match status" value="1"/>
</dbReference>
<reference evidence="2 3" key="1">
    <citation type="submission" date="2024-02" db="EMBL/GenBank/DDBJ databases">
        <title>A draft genome for the cacao thread blight pathogen Marasmius crinis-equi.</title>
        <authorList>
            <person name="Cohen S.P."/>
            <person name="Baruah I.K."/>
            <person name="Amoako-Attah I."/>
            <person name="Bukari Y."/>
            <person name="Meinhardt L.W."/>
            <person name="Bailey B.A."/>
        </authorList>
    </citation>
    <scope>NUCLEOTIDE SEQUENCE [LARGE SCALE GENOMIC DNA]</scope>
    <source>
        <strain evidence="2 3">GH-76</strain>
    </source>
</reference>
<dbReference type="InterPro" id="IPR032675">
    <property type="entry name" value="LRR_dom_sf"/>
</dbReference>
<dbReference type="InterPro" id="IPR036047">
    <property type="entry name" value="F-box-like_dom_sf"/>
</dbReference>
<dbReference type="Proteomes" id="UP001465976">
    <property type="component" value="Unassembled WGS sequence"/>
</dbReference>
<proteinExistence type="predicted"/>
<dbReference type="EMBL" id="JBAHYK010003062">
    <property type="protein sequence ID" value="KAL0564002.1"/>
    <property type="molecule type" value="Genomic_DNA"/>
</dbReference>
<dbReference type="SUPFAM" id="SSF52047">
    <property type="entry name" value="RNI-like"/>
    <property type="match status" value="1"/>
</dbReference>
<keyword evidence="3" id="KW-1185">Reference proteome</keyword>
<evidence type="ECO:0000259" key="1">
    <source>
        <dbReference type="PROSITE" id="PS50181"/>
    </source>
</evidence>
<feature type="domain" description="F-box" evidence="1">
    <location>
        <begin position="53"/>
        <end position="109"/>
    </location>
</feature>
<dbReference type="PANTHER" id="PTHR38926">
    <property type="entry name" value="F-BOX DOMAIN CONTAINING PROTEIN, EXPRESSED"/>
    <property type="match status" value="1"/>
</dbReference>
<evidence type="ECO:0000313" key="3">
    <source>
        <dbReference type="Proteomes" id="UP001465976"/>
    </source>
</evidence>
<dbReference type="PROSITE" id="PS50181">
    <property type="entry name" value="FBOX"/>
    <property type="match status" value="1"/>
</dbReference>
<protein>
    <recommendedName>
        <fullName evidence="1">F-box domain-containing protein</fullName>
    </recommendedName>
</protein>
<dbReference type="InterPro" id="IPR001810">
    <property type="entry name" value="F-box_dom"/>
</dbReference>
<comment type="caution">
    <text evidence="2">The sequence shown here is derived from an EMBL/GenBank/DDBJ whole genome shotgun (WGS) entry which is preliminary data.</text>
</comment>